<dbReference type="PANTHER" id="PTHR22996:SF0">
    <property type="entry name" value="RE60872P-RELATED"/>
    <property type="match status" value="1"/>
</dbReference>
<dbReference type="InterPro" id="IPR013083">
    <property type="entry name" value="Znf_RING/FYVE/PHD"/>
</dbReference>
<dbReference type="PANTHER" id="PTHR22996">
    <property type="entry name" value="MAHOGUNIN"/>
    <property type="match status" value="1"/>
</dbReference>
<dbReference type="EnsemblProtists" id="EOD22545">
    <property type="protein sequence ID" value="EOD22545"/>
    <property type="gene ID" value="EMIHUDRAFT_458139"/>
</dbReference>
<dbReference type="Pfam" id="PF13920">
    <property type="entry name" value="zf-C3HC4_3"/>
    <property type="match status" value="1"/>
</dbReference>
<dbReference type="GeneID" id="17268089"/>
<dbReference type="Gene3D" id="3.30.40.10">
    <property type="entry name" value="Zinc/RING finger domain, C3HC4 (zinc finger)"/>
    <property type="match status" value="1"/>
</dbReference>
<dbReference type="KEGG" id="ehx:EMIHUDRAFT_449036"/>
<dbReference type="PaxDb" id="2903-EOD22545"/>
<dbReference type="RefSeq" id="XP_005790639.1">
    <property type="nucleotide sequence ID" value="XM_005790582.1"/>
</dbReference>
<dbReference type="eggNOG" id="KOG4265">
    <property type="taxonomic scope" value="Eukaryota"/>
</dbReference>
<dbReference type="GO" id="GO:0016567">
    <property type="term" value="P:protein ubiquitination"/>
    <property type="evidence" value="ECO:0007669"/>
    <property type="project" value="TreeGrafter"/>
</dbReference>
<dbReference type="Proteomes" id="UP000013827">
    <property type="component" value="Unassembled WGS sequence"/>
</dbReference>
<dbReference type="EnsemblProtists" id="EOD38210">
    <property type="protein sequence ID" value="EOD38210"/>
    <property type="gene ID" value="EMIHUDRAFT_449036"/>
</dbReference>
<reference evidence="1" key="2">
    <citation type="submission" date="2024-10" db="UniProtKB">
        <authorList>
            <consortium name="EnsemblProtists"/>
        </authorList>
    </citation>
    <scope>IDENTIFICATION</scope>
</reference>
<name>A0A0D3KR25_EMIH1</name>
<dbReference type="GeneID" id="17283480"/>
<dbReference type="KEGG" id="ehx:EMIHUDRAFT_458139"/>
<evidence type="ECO:0000313" key="2">
    <source>
        <dbReference type="Proteomes" id="UP000013827"/>
    </source>
</evidence>
<dbReference type="InterPro" id="IPR045194">
    <property type="entry name" value="MGRN1/RNF157-like"/>
</dbReference>
<dbReference type="GO" id="GO:0008270">
    <property type="term" value="F:zinc ion binding"/>
    <property type="evidence" value="ECO:0007669"/>
    <property type="project" value="UniProtKB-KW"/>
</dbReference>
<reference evidence="2" key="1">
    <citation type="journal article" date="2013" name="Nature">
        <title>Pan genome of the phytoplankton Emiliania underpins its global distribution.</title>
        <authorList>
            <person name="Read B.A."/>
            <person name="Kegel J."/>
            <person name="Klute M.J."/>
            <person name="Kuo A."/>
            <person name="Lefebvre S.C."/>
            <person name="Maumus F."/>
            <person name="Mayer C."/>
            <person name="Miller J."/>
            <person name="Monier A."/>
            <person name="Salamov A."/>
            <person name="Young J."/>
            <person name="Aguilar M."/>
            <person name="Claverie J.M."/>
            <person name="Frickenhaus S."/>
            <person name="Gonzalez K."/>
            <person name="Herman E.K."/>
            <person name="Lin Y.C."/>
            <person name="Napier J."/>
            <person name="Ogata H."/>
            <person name="Sarno A.F."/>
            <person name="Shmutz J."/>
            <person name="Schroeder D."/>
            <person name="de Vargas C."/>
            <person name="Verret F."/>
            <person name="von Dassow P."/>
            <person name="Valentin K."/>
            <person name="Van de Peer Y."/>
            <person name="Wheeler G."/>
            <person name="Dacks J.B."/>
            <person name="Delwiche C.F."/>
            <person name="Dyhrman S.T."/>
            <person name="Glockner G."/>
            <person name="John U."/>
            <person name="Richards T."/>
            <person name="Worden A.Z."/>
            <person name="Zhang X."/>
            <person name="Grigoriev I.V."/>
            <person name="Allen A.E."/>
            <person name="Bidle K."/>
            <person name="Borodovsky M."/>
            <person name="Bowler C."/>
            <person name="Brownlee C."/>
            <person name="Cock J.M."/>
            <person name="Elias M."/>
            <person name="Gladyshev V.N."/>
            <person name="Groth M."/>
            <person name="Guda C."/>
            <person name="Hadaegh A."/>
            <person name="Iglesias-Rodriguez M.D."/>
            <person name="Jenkins J."/>
            <person name="Jones B.M."/>
            <person name="Lawson T."/>
            <person name="Leese F."/>
            <person name="Lindquist E."/>
            <person name="Lobanov A."/>
            <person name="Lomsadze A."/>
            <person name="Malik S.B."/>
            <person name="Marsh M.E."/>
            <person name="Mackinder L."/>
            <person name="Mock T."/>
            <person name="Mueller-Roeber B."/>
            <person name="Pagarete A."/>
            <person name="Parker M."/>
            <person name="Probert I."/>
            <person name="Quesneville H."/>
            <person name="Raines C."/>
            <person name="Rensing S.A."/>
            <person name="Riano-Pachon D.M."/>
            <person name="Richier S."/>
            <person name="Rokitta S."/>
            <person name="Shiraiwa Y."/>
            <person name="Soanes D.M."/>
            <person name="van der Giezen M."/>
            <person name="Wahlund T.M."/>
            <person name="Williams B."/>
            <person name="Wilson W."/>
            <person name="Wolfe G."/>
            <person name="Wurch L.L."/>
        </authorList>
    </citation>
    <scope>NUCLEOTIDE SEQUENCE</scope>
</reference>
<evidence type="ECO:0000313" key="1">
    <source>
        <dbReference type="EnsemblProtists" id="EOD38210"/>
    </source>
</evidence>
<accession>A0A0D3KR25</accession>
<dbReference type="SUPFAM" id="SSF57850">
    <property type="entry name" value="RING/U-box"/>
    <property type="match status" value="1"/>
</dbReference>
<dbReference type="GO" id="GO:0061630">
    <property type="term" value="F:ubiquitin protein ligase activity"/>
    <property type="evidence" value="ECO:0007669"/>
    <property type="project" value="UniProtKB-EC"/>
</dbReference>
<dbReference type="RefSeq" id="XP_005774974.1">
    <property type="nucleotide sequence ID" value="XM_005774917.1"/>
</dbReference>
<protein>
    <recommendedName>
        <fullName evidence="3">RING-type domain-containing protein</fullName>
    </recommendedName>
</protein>
<sequence length="64" mass="7522">MDQPRDATVMPCRHMVLCSRCAGALRYRTDVQHRCPICRTEIESVLEEDEQLEKAMLELPWGFR</sequence>
<keyword evidence="2" id="KW-1185">Reference proteome</keyword>
<organism evidence="1 2">
    <name type="scientific">Emiliania huxleyi (strain CCMP1516)</name>
    <dbReference type="NCBI Taxonomy" id="280463"/>
    <lineage>
        <taxon>Eukaryota</taxon>
        <taxon>Haptista</taxon>
        <taxon>Haptophyta</taxon>
        <taxon>Prymnesiophyceae</taxon>
        <taxon>Isochrysidales</taxon>
        <taxon>Noelaerhabdaceae</taxon>
        <taxon>Emiliania</taxon>
    </lineage>
</organism>
<dbReference type="HOGENOM" id="CLU_2872339_0_0_1"/>
<dbReference type="AlphaFoldDB" id="A0A0D3KR25"/>
<evidence type="ECO:0008006" key="3">
    <source>
        <dbReference type="Google" id="ProtNLM"/>
    </source>
</evidence>
<proteinExistence type="predicted"/>